<dbReference type="Proteomes" id="UP000483004">
    <property type="component" value="Unassembled WGS sequence"/>
</dbReference>
<dbReference type="OrthoDB" id="3612157at2"/>
<proteinExistence type="predicted"/>
<dbReference type="EMBL" id="WBMR01000348">
    <property type="protein sequence ID" value="KAB2358100.1"/>
    <property type="molecule type" value="Genomic_DNA"/>
</dbReference>
<organism evidence="1 2">
    <name type="scientific">Actinomadura montaniterrae</name>
    <dbReference type="NCBI Taxonomy" id="1803903"/>
    <lineage>
        <taxon>Bacteria</taxon>
        <taxon>Bacillati</taxon>
        <taxon>Actinomycetota</taxon>
        <taxon>Actinomycetes</taxon>
        <taxon>Streptosporangiales</taxon>
        <taxon>Thermomonosporaceae</taxon>
        <taxon>Actinomadura</taxon>
    </lineage>
</organism>
<protein>
    <submittedName>
        <fullName evidence="1">Tat pathway signal sequence domain protein</fullName>
    </submittedName>
</protein>
<name>A0A6L3VGC0_9ACTN</name>
<gene>
    <name evidence="1" type="ORF">F9B16_47975</name>
</gene>
<keyword evidence="2" id="KW-1185">Reference proteome</keyword>
<sequence>MADERAEWSEWSEWSADPRRDGLAAFAGIEDDRAGSHPGVRHIRALGTMYRFDVHHPGDVDTYPDRQRQEVRGMRGPDGRERRVVEGETWRFSWSWYLTRALRATTSFTHVQQFFASVPGGGPGGGPVLVTSLRRRGGRDLLELNAIRSEVVVAAADLGPLRSRWIGVELEARFAAAPAGRVRWTVTAGGPAGAGDAVVDVERDGLDLRPGAAGISPKWGIYRSLKDAARLGDVHLLLKDLRARQVRHFG</sequence>
<reference evidence="1 2" key="1">
    <citation type="submission" date="2019-09" db="EMBL/GenBank/DDBJ databases">
        <title>Actinomadura physcomitrii sp. nov., a novel actinomycete isolated from moss [Physcomitrium sphaericum (Ludw) Fuernr].</title>
        <authorList>
            <person name="Liu C."/>
            <person name="Zhuang X."/>
        </authorList>
    </citation>
    <scope>NUCLEOTIDE SEQUENCE [LARGE SCALE GENOMIC DNA]</scope>
    <source>
        <strain evidence="1 2">CYP1-1B</strain>
    </source>
</reference>
<evidence type="ECO:0000313" key="1">
    <source>
        <dbReference type="EMBL" id="KAB2358100.1"/>
    </source>
</evidence>
<accession>A0A6L3VGC0</accession>
<evidence type="ECO:0000313" key="2">
    <source>
        <dbReference type="Proteomes" id="UP000483004"/>
    </source>
</evidence>
<dbReference type="Gene3D" id="2.60.120.200">
    <property type="match status" value="1"/>
</dbReference>
<dbReference type="AlphaFoldDB" id="A0A6L3VGC0"/>
<comment type="caution">
    <text evidence="1">The sequence shown here is derived from an EMBL/GenBank/DDBJ whole genome shotgun (WGS) entry which is preliminary data.</text>
</comment>
<dbReference type="RefSeq" id="WP_151546941.1">
    <property type="nucleotide sequence ID" value="NZ_WBMR01000348.1"/>
</dbReference>